<protein>
    <submittedName>
        <fullName evidence="2">Uncharacterized protein</fullName>
    </submittedName>
</protein>
<keyword evidence="1" id="KW-1133">Transmembrane helix</keyword>
<name>A0A8J8NHP4_HALGN</name>
<feature type="transmembrane region" description="Helical" evidence="1">
    <location>
        <begin position="26"/>
        <end position="51"/>
    </location>
</feature>
<evidence type="ECO:0000313" key="3">
    <source>
        <dbReference type="Proteomes" id="UP000785679"/>
    </source>
</evidence>
<feature type="transmembrane region" description="Helical" evidence="1">
    <location>
        <begin position="63"/>
        <end position="81"/>
    </location>
</feature>
<dbReference type="EMBL" id="RRYP01016562">
    <property type="protein sequence ID" value="TNV74904.1"/>
    <property type="molecule type" value="Genomic_DNA"/>
</dbReference>
<evidence type="ECO:0000313" key="2">
    <source>
        <dbReference type="EMBL" id="TNV74904.1"/>
    </source>
</evidence>
<proteinExistence type="predicted"/>
<comment type="caution">
    <text evidence="2">The sequence shown here is derived from an EMBL/GenBank/DDBJ whole genome shotgun (WGS) entry which is preliminary data.</text>
</comment>
<gene>
    <name evidence="2" type="ORF">FGO68_gene7399</name>
</gene>
<dbReference type="AlphaFoldDB" id="A0A8J8NHP4"/>
<keyword evidence="1" id="KW-0812">Transmembrane</keyword>
<accession>A0A8J8NHP4</accession>
<keyword evidence="1" id="KW-0472">Membrane</keyword>
<evidence type="ECO:0000256" key="1">
    <source>
        <dbReference type="SAM" id="Phobius"/>
    </source>
</evidence>
<keyword evidence="3" id="KW-1185">Reference proteome</keyword>
<sequence>MFINRKPGQKFCSNCYVVSDTKLPCYCWICEIIGIITGVSTLILVAIITIMDARGKGNETWTMLWIATLLALICCLTYYYVNRRHEIGTHQLPSLENGIQMQNSRLFEGVM</sequence>
<organism evidence="2 3">
    <name type="scientific">Halteria grandinella</name>
    <dbReference type="NCBI Taxonomy" id="5974"/>
    <lineage>
        <taxon>Eukaryota</taxon>
        <taxon>Sar</taxon>
        <taxon>Alveolata</taxon>
        <taxon>Ciliophora</taxon>
        <taxon>Intramacronucleata</taxon>
        <taxon>Spirotrichea</taxon>
        <taxon>Stichotrichia</taxon>
        <taxon>Sporadotrichida</taxon>
        <taxon>Halteriidae</taxon>
        <taxon>Halteria</taxon>
    </lineage>
</organism>
<reference evidence="2" key="1">
    <citation type="submission" date="2019-06" db="EMBL/GenBank/DDBJ databases">
        <authorList>
            <person name="Zheng W."/>
        </authorList>
    </citation>
    <scope>NUCLEOTIDE SEQUENCE</scope>
    <source>
        <strain evidence="2">QDHG01</strain>
    </source>
</reference>
<dbReference type="Proteomes" id="UP000785679">
    <property type="component" value="Unassembled WGS sequence"/>
</dbReference>